<proteinExistence type="inferred from homology"/>
<keyword evidence="6" id="KW-0472">Membrane</keyword>
<dbReference type="InterPro" id="IPR043148">
    <property type="entry name" value="TagF_C"/>
</dbReference>
<dbReference type="Gene3D" id="3.40.50.11820">
    <property type="match status" value="1"/>
</dbReference>
<sequence length="1166" mass="131098">MSPLLSVVVPFYNVEAYLEPCLESLARQTLSDLEVIMVDDGSTDSSATIAKNFAEKDGRFRLVQQQNQGLGPARNAGVPHSAGRYLAFADSDDIIPRYAYELMVASLEETGSDLACGGVRRFGVNGLTQSPMHRKIFQVDRKATHVREFPELLNDRTAWNKVFRRAFWDKHAFAFPAGLYEDIPVTIPAHVLASKVDVLHEPVYHWRVRESGARSITQRRTEPGNLSDRMRSVTSASTFLEKNAADLKDRYDHFALADDIRIFVNVVDQGDEQYRETFPDLVNGVLDRMDPRVSEELPAIDRLKFHAVRQRLMPELVEIVSFGKSHPDRASAIQLPEHPGKWFGDYPYLGDPRFPVDLYELRDELDLKTGIDDILWRDGRLRIEGHAYIDRMHVPEASDSTIEIELRRRRLLLMSKTLRPDVERVRRPDVTAESKQATADLSGSGFAFEVTPEQLGSGEGTWHVYVTVTTNGVSRHGRLTGPKGAGLWPPQHETSPGKLIKPKYSQANELLIGVQSVRAKATSITAEGQRLLLTGWVRREDQAVVTNGHLEVALRQGMVKVKQPVRKTGTGEGGHVKFTAEIDIAQLASQTEAGDVAETGNDSIDWDVSLRTKGTKVRLGVEADLVDLRVGVGGREYDVIATKYGNLTLVERAPRLVVTGVRWLDGTTIELTGSSGDENTRPDRLIMRMRRSTLAHEVPLAWEGQRFTALLNGRSDGLPLSSGRWDLYAPGERGDLTVGIDRAARGSLPEPHFVGMHELALKAHRGDLLHLFVRRALTDDERGPYAQRRMQRALYGAGNTAPIRDVVVFESYFGKQYSDNPQAIYEEMVRRDLPFEFVWGSNDGQFTIPVGDARTVMRGSRDYHELVASARFVIDNCLKPTGYAKRPGQVYLQTWHGTPYKHIAYDLVRNGRIASNTTKLSRYEEDVPLWDRLISPSPHVTGMLRDAFRYQGEVLEVGYPRNDMLFAHDRDARERQVRDRLGIPYDRPVALYVPTWREDIWLTGGRTAELVLPADQIAASLGDSWSVLVRQHHMVADRTVGIGEGVVDVTRYPDISELYLIADVVITDYSSVMFDFAATGRPILFYVPDLDFYQDELRGTYFDLTAEAPGPLLREPGEVIEALRDIDATSRRYSAAYTAFRQKYCAMDDGHASTRVVDHLLSLRPE</sequence>
<keyword evidence="4 9" id="KW-0808">Transferase</keyword>
<name>A0A3M2MDL1_9ACTN</name>
<comment type="similarity">
    <text evidence="2">Belongs to the CDP-glycerol glycerophosphotransferase family.</text>
</comment>
<evidence type="ECO:0000313" key="9">
    <source>
        <dbReference type="EMBL" id="RMI46973.1"/>
    </source>
</evidence>
<evidence type="ECO:0000256" key="5">
    <source>
        <dbReference type="ARBA" id="ARBA00022944"/>
    </source>
</evidence>
<accession>A0A3M2MDL1</accession>
<dbReference type="AlphaFoldDB" id="A0A3M2MDL1"/>
<feature type="domain" description="Glycosyltransferase 2-like" evidence="8">
    <location>
        <begin position="6"/>
        <end position="167"/>
    </location>
</feature>
<evidence type="ECO:0000256" key="4">
    <source>
        <dbReference type="ARBA" id="ARBA00022679"/>
    </source>
</evidence>
<keyword evidence="5" id="KW-0777">Teichoic acid biosynthesis</keyword>
<dbReference type="PANTHER" id="PTHR37316">
    <property type="entry name" value="TEICHOIC ACID GLYCEROL-PHOSPHATE PRIMASE"/>
    <property type="match status" value="1"/>
</dbReference>
<dbReference type="InterPro" id="IPR051612">
    <property type="entry name" value="Teichoic_Acid_Biosynth"/>
</dbReference>
<dbReference type="GO" id="GO:0005886">
    <property type="term" value="C:plasma membrane"/>
    <property type="evidence" value="ECO:0007669"/>
    <property type="project" value="UniProtKB-SubCell"/>
</dbReference>
<evidence type="ECO:0000256" key="7">
    <source>
        <dbReference type="SAM" id="MobiDB-lite"/>
    </source>
</evidence>
<dbReference type="EMBL" id="RFFG01000006">
    <property type="protein sequence ID" value="RMI46973.1"/>
    <property type="molecule type" value="Genomic_DNA"/>
</dbReference>
<dbReference type="Gene3D" id="3.90.550.10">
    <property type="entry name" value="Spore Coat Polysaccharide Biosynthesis Protein SpsA, Chain A"/>
    <property type="match status" value="1"/>
</dbReference>
<dbReference type="InterPro" id="IPR043149">
    <property type="entry name" value="TagF_N"/>
</dbReference>
<comment type="caution">
    <text evidence="9">The sequence shown here is derived from an EMBL/GenBank/DDBJ whole genome shotgun (WGS) entry which is preliminary data.</text>
</comment>
<dbReference type="Proteomes" id="UP000282674">
    <property type="component" value="Unassembled WGS sequence"/>
</dbReference>
<evidence type="ECO:0000313" key="10">
    <source>
        <dbReference type="Proteomes" id="UP000282674"/>
    </source>
</evidence>
<evidence type="ECO:0000256" key="1">
    <source>
        <dbReference type="ARBA" id="ARBA00004202"/>
    </source>
</evidence>
<evidence type="ECO:0000256" key="3">
    <source>
        <dbReference type="ARBA" id="ARBA00022475"/>
    </source>
</evidence>
<protein>
    <submittedName>
        <fullName evidence="9">Glycosyltransferase</fullName>
    </submittedName>
</protein>
<dbReference type="Pfam" id="PF00535">
    <property type="entry name" value="Glycos_transf_2"/>
    <property type="match status" value="1"/>
</dbReference>
<dbReference type="InterPro" id="IPR001173">
    <property type="entry name" value="Glyco_trans_2-like"/>
</dbReference>
<dbReference type="InterPro" id="IPR007554">
    <property type="entry name" value="Glycerophosphate_synth"/>
</dbReference>
<dbReference type="OrthoDB" id="3183633at2"/>
<dbReference type="SUPFAM" id="SSF53448">
    <property type="entry name" value="Nucleotide-diphospho-sugar transferases"/>
    <property type="match status" value="1"/>
</dbReference>
<dbReference type="Gene3D" id="3.40.50.12580">
    <property type="match status" value="1"/>
</dbReference>
<feature type="region of interest" description="Disordered" evidence="7">
    <location>
        <begin position="476"/>
        <end position="497"/>
    </location>
</feature>
<dbReference type="SUPFAM" id="SSF53756">
    <property type="entry name" value="UDP-Glycosyltransferase/glycogen phosphorylase"/>
    <property type="match status" value="1"/>
</dbReference>
<organism evidence="9 10">
    <name type="scientific">Actinomadura harenae</name>
    <dbReference type="NCBI Taxonomy" id="2483351"/>
    <lineage>
        <taxon>Bacteria</taxon>
        <taxon>Bacillati</taxon>
        <taxon>Actinomycetota</taxon>
        <taxon>Actinomycetes</taxon>
        <taxon>Streptosporangiales</taxon>
        <taxon>Thermomonosporaceae</taxon>
        <taxon>Actinomadura</taxon>
    </lineage>
</organism>
<dbReference type="Pfam" id="PF04464">
    <property type="entry name" value="Glyphos_transf"/>
    <property type="match status" value="1"/>
</dbReference>
<evidence type="ECO:0000256" key="2">
    <source>
        <dbReference type="ARBA" id="ARBA00010488"/>
    </source>
</evidence>
<evidence type="ECO:0000256" key="6">
    <source>
        <dbReference type="ARBA" id="ARBA00023136"/>
    </source>
</evidence>
<dbReference type="CDD" id="cd00761">
    <property type="entry name" value="Glyco_tranf_GTA_type"/>
    <property type="match status" value="1"/>
</dbReference>
<dbReference type="GO" id="GO:0019350">
    <property type="term" value="P:teichoic acid biosynthetic process"/>
    <property type="evidence" value="ECO:0007669"/>
    <property type="project" value="UniProtKB-KW"/>
</dbReference>
<dbReference type="GO" id="GO:0047355">
    <property type="term" value="F:CDP-glycerol glycerophosphotransferase activity"/>
    <property type="evidence" value="ECO:0007669"/>
    <property type="project" value="InterPro"/>
</dbReference>
<reference evidence="9 10" key="1">
    <citation type="submission" date="2018-10" db="EMBL/GenBank/DDBJ databases">
        <title>Isolation from soil.</title>
        <authorList>
            <person name="Hu J."/>
        </authorList>
    </citation>
    <scope>NUCLEOTIDE SEQUENCE [LARGE SCALE GENOMIC DNA]</scope>
    <source>
        <strain evidence="9 10">NEAU-Ht49</strain>
    </source>
</reference>
<evidence type="ECO:0000259" key="8">
    <source>
        <dbReference type="Pfam" id="PF00535"/>
    </source>
</evidence>
<keyword evidence="10" id="KW-1185">Reference proteome</keyword>
<dbReference type="InterPro" id="IPR029044">
    <property type="entry name" value="Nucleotide-diphossugar_trans"/>
</dbReference>
<dbReference type="RefSeq" id="WP_122193100.1">
    <property type="nucleotide sequence ID" value="NZ_JBHSKC010000001.1"/>
</dbReference>
<dbReference type="PANTHER" id="PTHR37316:SF3">
    <property type="entry name" value="TEICHOIC ACID GLYCEROL-PHOSPHATE TRANSFERASE"/>
    <property type="match status" value="1"/>
</dbReference>
<comment type="subcellular location">
    <subcellularLocation>
        <location evidence="1">Cell membrane</location>
        <topology evidence="1">Peripheral membrane protein</topology>
    </subcellularLocation>
</comment>
<keyword evidence="3" id="KW-1003">Cell membrane</keyword>
<gene>
    <name evidence="9" type="ORF">EBO15_04950</name>
</gene>